<evidence type="ECO:0000313" key="2">
    <source>
        <dbReference type="Proteomes" id="UP001145021"/>
    </source>
</evidence>
<reference evidence="1" key="1">
    <citation type="submission" date="2022-07" db="EMBL/GenBank/DDBJ databases">
        <title>Phylogenomic reconstructions and comparative analyses of Kickxellomycotina fungi.</title>
        <authorList>
            <person name="Reynolds N.K."/>
            <person name="Stajich J.E."/>
            <person name="Barry K."/>
            <person name="Grigoriev I.V."/>
            <person name="Crous P."/>
            <person name="Smith M.E."/>
        </authorList>
    </citation>
    <scope>NUCLEOTIDE SEQUENCE</scope>
    <source>
        <strain evidence="1">NBRC 105413</strain>
    </source>
</reference>
<dbReference type="EMBL" id="JANBOH010000320">
    <property type="protein sequence ID" value="KAJ1642916.1"/>
    <property type="molecule type" value="Genomic_DNA"/>
</dbReference>
<feature type="non-terminal residue" evidence="1">
    <location>
        <position position="1"/>
    </location>
</feature>
<organism evidence="1 2">
    <name type="scientific">Coemansia asiatica</name>
    <dbReference type="NCBI Taxonomy" id="1052880"/>
    <lineage>
        <taxon>Eukaryota</taxon>
        <taxon>Fungi</taxon>
        <taxon>Fungi incertae sedis</taxon>
        <taxon>Zoopagomycota</taxon>
        <taxon>Kickxellomycotina</taxon>
        <taxon>Kickxellomycetes</taxon>
        <taxon>Kickxellales</taxon>
        <taxon>Kickxellaceae</taxon>
        <taxon>Coemansia</taxon>
    </lineage>
</organism>
<name>A0A9W8CI83_9FUNG</name>
<protein>
    <submittedName>
        <fullName evidence="1">Uncharacterized protein</fullName>
    </submittedName>
</protein>
<gene>
    <name evidence="1" type="ORF">LPJ64_005266</name>
</gene>
<sequence length="89" mass="9839">MQAVAQFEFNPGTYGSLELFDILSGYYNSYASIWEAQLTSARASLPGAYAQLTSIFNTNEVPQTFDAEFVSHLAKEMVEIGHITVVDPK</sequence>
<comment type="caution">
    <text evidence="1">The sequence shown here is derived from an EMBL/GenBank/DDBJ whole genome shotgun (WGS) entry which is preliminary data.</text>
</comment>
<keyword evidence="2" id="KW-1185">Reference proteome</keyword>
<accession>A0A9W8CI83</accession>
<proteinExistence type="predicted"/>
<dbReference type="AlphaFoldDB" id="A0A9W8CI83"/>
<dbReference type="Proteomes" id="UP001145021">
    <property type="component" value="Unassembled WGS sequence"/>
</dbReference>
<evidence type="ECO:0000313" key="1">
    <source>
        <dbReference type="EMBL" id="KAJ1642916.1"/>
    </source>
</evidence>